<dbReference type="Gene3D" id="3.90.226.10">
    <property type="entry name" value="2-enoyl-CoA Hydratase, Chain A, domain 1"/>
    <property type="match status" value="1"/>
</dbReference>
<feature type="non-terminal residue" evidence="2">
    <location>
        <position position="76"/>
    </location>
</feature>
<dbReference type="CDD" id="cd06558">
    <property type="entry name" value="crotonase-like"/>
    <property type="match status" value="1"/>
</dbReference>
<protein>
    <submittedName>
        <fullName evidence="2">Enoyl-CoA hydratase/isomerase family protein</fullName>
    </submittedName>
</protein>
<dbReference type="InterPro" id="IPR029045">
    <property type="entry name" value="ClpP/crotonase-like_dom_sf"/>
</dbReference>
<dbReference type="AlphaFoldDB" id="A0A7C1B6G6"/>
<accession>A0A7C1B6G6</accession>
<organism evidence="2">
    <name type="scientific">Candidatus Syntropharchaeum butanivorans</name>
    <dbReference type="NCBI Taxonomy" id="1839936"/>
    <lineage>
        <taxon>Archaea</taxon>
        <taxon>Methanobacteriati</taxon>
        <taxon>Methanobacteriota</taxon>
        <taxon>Stenosarchaea group</taxon>
        <taxon>Methanomicrobia</taxon>
        <taxon>Methanosarcinales</taxon>
        <taxon>ANME-2 cluster</taxon>
        <taxon>Candidatus Syntropharchaeum</taxon>
    </lineage>
</organism>
<dbReference type="Pfam" id="PF00378">
    <property type="entry name" value="ECH_1"/>
    <property type="match status" value="1"/>
</dbReference>
<proteinExistence type="inferred from homology"/>
<dbReference type="SUPFAM" id="SSF52096">
    <property type="entry name" value="ClpP/crotonase"/>
    <property type="match status" value="1"/>
</dbReference>
<evidence type="ECO:0000256" key="1">
    <source>
        <dbReference type="ARBA" id="ARBA00005254"/>
    </source>
</evidence>
<comment type="similarity">
    <text evidence="1">Belongs to the enoyl-CoA hydratase/isomerase family.</text>
</comment>
<dbReference type="PANTHER" id="PTHR43802:SF1">
    <property type="entry name" value="IP11341P-RELATED"/>
    <property type="match status" value="1"/>
</dbReference>
<sequence>MDFENIIYEKKDGVATITLNRPKALNALNTAVMTELRTAIHDADEDESMRVIVITGAGDRAFCAGADIPELQSKSP</sequence>
<dbReference type="Proteomes" id="UP000885863">
    <property type="component" value="Unassembled WGS sequence"/>
</dbReference>
<comment type="caution">
    <text evidence="2">The sequence shown here is derived from an EMBL/GenBank/DDBJ whole genome shotgun (WGS) entry which is preliminary data.</text>
</comment>
<dbReference type="PANTHER" id="PTHR43802">
    <property type="entry name" value="ENOYL-COA HYDRATASE"/>
    <property type="match status" value="1"/>
</dbReference>
<gene>
    <name evidence="2" type="ORF">ENG09_07160</name>
</gene>
<name>A0A7C1B6G6_9EURY</name>
<evidence type="ECO:0000313" key="2">
    <source>
        <dbReference type="EMBL" id="HDM36998.1"/>
    </source>
</evidence>
<dbReference type="InterPro" id="IPR001753">
    <property type="entry name" value="Enoyl-CoA_hydra/iso"/>
</dbReference>
<reference evidence="2" key="1">
    <citation type="journal article" date="2020" name="mSystems">
        <title>Genome- and Community-Level Interaction Insights into Carbon Utilization and Element Cycling Functions of Hydrothermarchaeota in Hydrothermal Sediment.</title>
        <authorList>
            <person name="Zhou Z."/>
            <person name="Liu Y."/>
            <person name="Xu W."/>
            <person name="Pan J."/>
            <person name="Luo Z.H."/>
            <person name="Li M."/>
        </authorList>
    </citation>
    <scope>NUCLEOTIDE SEQUENCE [LARGE SCALE GENOMIC DNA]</scope>
    <source>
        <strain evidence="2">HyVt-185</strain>
    </source>
</reference>
<dbReference type="EMBL" id="DQZR01000297">
    <property type="protein sequence ID" value="HDM36998.1"/>
    <property type="molecule type" value="Genomic_DNA"/>
</dbReference>